<dbReference type="GO" id="GO:0016705">
    <property type="term" value="F:oxidoreductase activity, acting on paired donors, with incorporation or reduction of molecular oxygen"/>
    <property type="evidence" value="ECO:0007669"/>
    <property type="project" value="InterPro"/>
</dbReference>
<dbReference type="InterPro" id="IPR002401">
    <property type="entry name" value="Cyt_P450_E_grp-I"/>
</dbReference>
<evidence type="ECO:0000256" key="4">
    <source>
        <dbReference type="ARBA" id="ARBA00023004"/>
    </source>
</evidence>
<dbReference type="Gene3D" id="1.10.630.10">
    <property type="entry name" value="Cytochrome P450"/>
    <property type="match status" value="1"/>
</dbReference>
<feature type="binding site" description="axial binding residue" evidence="6">
    <location>
        <position position="423"/>
    </location>
    <ligand>
        <name>heme</name>
        <dbReference type="ChEBI" id="CHEBI:30413"/>
    </ligand>
    <ligandPart>
        <name>Fe</name>
        <dbReference type="ChEBI" id="CHEBI:18248"/>
    </ligandPart>
</feature>
<dbReference type="PROSITE" id="PS00086">
    <property type="entry name" value="CYTOCHROME_P450"/>
    <property type="match status" value="1"/>
</dbReference>
<dbReference type="InterPro" id="IPR036396">
    <property type="entry name" value="Cyt_P450_sf"/>
</dbReference>
<dbReference type="PANTHER" id="PTHR24303:SF31">
    <property type="entry name" value="CYTOCHROME P450 307A1-RELATED"/>
    <property type="match status" value="1"/>
</dbReference>
<dbReference type="RefSeq" id="WP_169655851.1">
    <property type="nucleotide sequence ID" value="NZ_JABANE010000011.1"/>
</dbReference>
<dbReference type="GO" id="GO:0004497">
    <property type="term" value="F:monooxygenase activity"/>
    <property type="evidence" value="ECO:0007669"/>
    <property type="project" value="UniProtKB-KW"/>
</dbReference>
<dbReference type="PANTHER" id="PTHR24303">
    <property type="entry name" value="HEME-BINDING MONOOXYGENASE FAMILY"/>
    <property type="match status" value="1"/>
</dbReference>
<comment type="similarity">
    <text evidence="7">Belongs to the cytochrome P450 family.</text>
</comment>
<dbReference type="PRINTS" id="PR00463">
    <property type="entry name" value="EP450I"/>
</dbReference>
<comment type="cofactor">
    <cofactor evidence="1 6">
        <name>heme</name>
        <dbReference type="ChEBI" id="CHEBI:30413"/>
    </cofactor>
</comment>
<name>A0A7X9RSU2_9BACT</name>
<dbReference type="InterPro" id="IPR017972">
    <property type="entry name" value="Cyt_P450_CS"/>
</dbReference>
<evidence type="ECO:0000313" key="9">
    <source>
        <dbReference type="Proteomes" id="UP000576082"/>
    </source>
</evidence>
<dbReference type="SUPFAM" id="SSF48264">
    <property type="entry name" value="Cytochrome P450"/>
    <property type="match status" value="1"/>
</dbReference>
<keyword evidence="6 7" id="KW-0349">Heme</keyword>
<evidence type="ECO:0000256" key="6">
    <source>
        <dbReference type="PIRSR" id="PIRSR602401-1"/>
    </source>
</evidence>
<evidence type="ECO:0000256" key="1">
    <source>
        <dbReference type="ARBA" id="ARBA00001971"/>
    </source>
</evidence>
<gene>
    <name evidence="8" type="ORF">HHU12_06030</name>
</gene>
<protein>
    <submittedName>
        <fullName evidence="8">Cytochrome P450</fullName>
    </submittedName>
</protein>
<keyword evidence="4 6" id="KW-0408">Iron</keyword>
<dbReference type="GO" id="GO:0020037">
    <property type="term" value="F:heme binding"/>
    <property type="evidence" value="ECO:0007669"/>
    <property type="project" value="InterPro"/>
</dbReference>
<dbReference type="EMBL" id="JABANE010000011">
    <property type="protein sequence ID" value="NME67516.1"/>
    <property type="molecule type" value="Genomic_DNA"/>
</dbReference>
<dbReference type="Proteomes" id="UP000576082">
    <property type="component" value="Unassembled WGS sequence"/>
</dbReference>
<dbReference type="PRINTS" id="PR00385">
    <property type="entry name" value="P450"/>
</dbReference>
<dbReference type="AlphaFoldDB" id="A0A7X9RSU2"/>
<evidence type="ECO:0000256" key="5">
    <source>
        <dbReference type="ARBA" id="ARBA00023033"/>
    </source>
</evidence>
<keyword evidence="3 7" id="KW-0560">Oxidoreductase</keyword>
<accession>A0A7X9RSU2</accession>
<reference evidence="8 9" key="1">
    <citation type="submission" date="2020-04" db="EMBL/GenBank/DDBJ databases">
        <title>Flammeovirga sp. SR4, a novel species isolated from seawater.</title>
        <authorList>
            <person name="Wang X."/>
        </authorList>
    </citation>
    <scope>NUCLEOTIDE SEQUENCE [LARGE SCALE GENOMIC DNA]</scope>
    <source>
        <strain evidence="8 9">ATCC 23126</strain>
    </source>
</reference>
<keyword evidence="5 7" id="KW-0503">Monooxygenase</keyword>
<evidence type="ECO:0000313" key="8">
    <source>
        <dbReference type="EMBL" id="NME67516.1"/>
    </source>
</evidence>
<sequence>MGQLNYSKTIKDLTGPKGLPLFGNLFQIQKEKIHQNLEDWAKEYGDFYKVNFPAAKIVVMANPSHIDYLFKNRPDKFRRLSKMKDIMDELGFYGTFSSEGEVWKKHRKVTQQTLSHKNVKNYFPLILKIGNRLEEYWEKELDGENSITDYNISQDFMNATIDLTTNLAFGYDLNTIHDRREVTQQHISKIVPKLNERTNLPIPIWRYIKTSSDRDFDKSMNILKDIIGGFIEKNKSNIEQFPERKENPTNFLEALLVSQDKEDPFTWEEIYGNIYTMLLTGEDTTANTLSWFAYYMAIHPSIQEKIRKEIFEVLGQEGDLKEIEDTKKLKYLYATIQEVLRMKPVTPLLYFQCNEDVVMGDTLFPKDTFFITLVREGGMDEKNFFSPDQIIPERWLKKEGKCPFEGNHNEEVMHTFGGGPRYCPGKFLSETEMMVFIVKMIKNYQIELSVPENQITEKYDFTMVVDNMKVKLEKLNFIKADITTEGTLEQK</sequence>
<proteinExistence type="inferred from homology"/>
<dbReference type="Pfam" id="PF00067">
    <property type="entry name" value="p450"/>
    <property type="match status" value="1"/>
</dbReference>
<organism evidence="8 9">
    <name type="scientific">Flammeovirga aprica JL-4</name>
    <dbReference type="NCBI Taxonomy" id="694437"/>
    <lineage>
        <taxon>Bacteria</taxon>
        <taxon>Pseudomonadati</taxon>
        <taxon>Bacteroidota</taxon>
        <taxon>Cytophagia</taxon>
        <taxon>Cytophagales</taxon>
        <taxon>Flammeovirgaceae</taxon>
        <taxon>Flammeovirga</taxon>
    </lineage>
</organism>
<evidence type="ECO:0000256" key="7">
    <source>
        <dbReference type="RuleBase" id="RU000461"/>
    </source>
</evidence>
<dbReference type="InterPro" id="IPR001128">
    <property type="entry name" value="Cyt_P450"/>
</dbReference>
<dbReference type="GO" id="GO:0005506">
    <property type="term" value="F:iron ion binding"/>
    <property type="evidence" value="ECO:0007669"/>
    <property type="project" value="InterPro"/>
</dbReference>
<keyword evidence="9" id="KW-1185">Reference proteome</keyword>
<comment type="caution">
    <text evidence="8">The sequence shown here is derived from an EMBL/GenBank/DDBJ whole genome shotgun (WGS) entry which is preliminary data.</text>
</comment>
<evidence type="ECO:0000256" key="2">
    <source>
        <dbReference type="ARBA" id="ARBA00022723"/>
    </source>
</evidence>
<evidence type="ECO:0000256" key="3">
    <source>
        <dbReference type="ARBA" id="ARBA00023002"/>
    </source>
</evidence>
<keyword evidence="2 6" id="KW-0479">Metal-binding</keyword>